<proteinExistence type="inferred from homology"/>
<dbReference type="InterPro" id="IPR036866">
    <property type="entry name" value="RibonucZ/Hydroxyglut_hydro"/>
</dbReference>
<keyword evidence="6" id="KW-0479">Metal-binding</keyword>
<dbReference type="EMBL" id="SBIQ01000242">
    <property type="protein sequence ID" value="KAF7682500.1"/>
    <property type="molecule type" value="Genomic_DNA"/>
</dbReference>
<protein>
    <recommendedName>
        <fullName evidence="5">hydroxyacylglutathione hydrolase</fullName>
        <ecNumber evidence="5">3.1.2.6</ecNumber>
    </recommendedName>
    <alternativeName>
        <fullName evidence="9">Glyoxalase II</fullName>
    </alternativeName>
</protein>
<name>A0ABQ7HWG3_9MICR</name>
<organism evidence="11 12">
    <name type="scientific">Astathelohania contejeani</name>
    <dbReference type="NCBI Taxonomy" id="164912"/>
    <lineage>
        <taxon>Eukaryota</taxon>
        <taxon>Fungi</taxon>
        <taxon>Fungi incertae sedis</taxon>
        <taxon>Microsporidia</taxon>
        <taxon>Astathelohaniidae</taxon>
        <taxon>Astathelohania</taxon>
    </lineage>
</organism>
<evidence type="ECO:0000256" key="1">
    <source>
        <dbReference type="ARBA" id="ARBA00001623"/>
    </source>
</evidence>
<evidence type="ECO:0000256" key="7">
    <source>
        <dbReference type="ARBA" id="ARBA00022801"/>
    </source>
</evidence>
<comment type="catalytic activity">
    <reaction evidence="1">
        <text>an S-(2-hydroxyacyl)glutathione + H2O = a 2-hydroxy carboxylate + glutathione + H(+)</text>
        <dbReference type="Rhea" id="RHEA:21864"/>
        <dbReference type="ChEBI" id="CHEBI:15377"/>
        <dbReference type="ChEBI" id="CHEBI:15378"/>
        <dbReference type="ChEBI" id="CHEBI:57925"/>
        <dbReference type="ChEBI" id="CHEBI:58896"/>
        <dbReference type="ChEBI" id="CHEBI:71261"/>
        <dbReference type="EC" id="3.1.2.6"/>
    </reaction>
</comment>
<dbReference type="GO" id="GO:0016787">
    <property type="term" value="F:hydrolase activity"/>
    <property type="evidence" value="ECO:0007669"/>
    <property type="project" value="UniProtKB-KW"/>
</dbReference>
<dbReference type="InterPro" id="IPR001279">
    <property type="entry name" value="Metallo-B-lactamas"/>
</dbReference>
<evidence type="ECO:0000256" key="3">
    <source>
        <dbReference type="ARBA" id="ARBA00004963"/>
    </source>
</evidence>
<evidence type="ECO:0000256" key="5">
    <source>
        <dbReference type="ARBA" id="ARBA00011917"/>
    </source>
</evidence>
<evidence type="ECO:0000256" key="6">
    <source>
        <dbReference type="ARBA" id="ARBA00022723"/>
    </source>
</evidence>
<dbReference type="EC" id="3.1.2.6" evidence="5"/>
<comment type="similarity">
    <text evidence="4">Belongs to the metallo-beta-lactamase superfamily. Glyoxalase II family.</text>
</comment>
<dbReference type="PANTHER" id="PTHR11935:SF94">
    <property type="entry name" value="TENZING NORGAY, ISOFORM C"/>
    <property type="match status" value="1"/>
</dbReference>
<dbReference type="SMART" id="SM00849">
    <property type="entry name" value="Lactamase_B"/>
    <property type="match status" value="1"/>
</dbReference>
<sequence length="251" mass="29897">MDYIAIVVREDNFMYLFYNETVAFSIDSYRADLIIKALSLEFEKNIYTESELRKLKKRNLPRKLLFSLTTHHHFDHSNGDKDLLKQFPSLINYNYNFLKKQNSKEKIPFITYPQFTISYLHTPCHTQDSVCFYVKSNQSYLLTGDTIFYLGVGKFFEGTAEEMLNNIIKISDLESETLILYGHDYHKINTAFARQFIELPKLLPTPFLTLEDEKNYNPFFNYKRLNLGSNHIERIHKLRNMKDLFKYEMDL</sequence>
<evidence type="ECO:0000256" key="4">
    <source>
        <dbReference type="ARBA" id="ARBA00006759"/>
    </source>
</evidence>
<keyword evidence="7 11" id="KW-0378">Hydrolase</keyword>
<dbReference type="CDD" id="cd07723">
    <property type="entry name" value="hydroxyacylglutathione_hydrolase_MBL-fold"/>
    <property type="match status" value="1"/>
</dbReference>
<dbReference type="InterPro" id="IPR035680">
    <property type="entry name" value="Clx_II_MBL"/>
</dbReference>
<dbReference type="InterPro" id="IPR001611">
    <property type="entry name" value="Leu-rich_rpt"/>
</dbReference>
<gene>
    <name evidence="11" type="ORF">TCON_2273</name>
</gene>
<evidence type="ECO:0000259" key="10">
    <source>
        <dbReference type="SMART" id="SM00849"/>
    </source>
</evidence>
<dbReference type="SUPFAM" id="SSF56281">
    <property type="entry name" value="Metallo-hydrolase/oxidoreductase"/>
    <property type="match status" value="1"/>
</dbReference>
<evidence type="ECO:0000313" key="12">
    <source>
        <dbReference type="Proteomes" id="UP001516464"/>
    </source>
</evidence>
<evidence type="ECO:0000256" key="9">
    <source>
        <dbReference type="ARBA" id="ARBA00031044"/>
    </source>
</evidence>
<comment type="cofactor">
    <cofactor evidence="2">
        <name>Zn(2+)</name>
        <dbReference type="ChEBI" id="CHEBI:29105"/>
    </cofactor>
</comment>
<comment type="pathway">
    <text evidence="3">Secondary metabolite metabolism; methylglyoxal degradation; (R)-lactate from methylglyoxal: step 2/2.</text>
</comment>
<dbReference type="PROSITE" id="PS51450">
    <property type="entry name" value="LRR"/>
    <property type="match status" value="1"/>
</dbReference>
<evidence type="ECO:0000313" key="11">
    <source>
        <dbReference type="EMBL" id="KAF7682500.1"/>
    </source>
</evidence>
<dbReference type="Gene3D" id="3.60.15.10">
    <property type="entry name" value="Ribonuclease Z/Hydroxyacylglutathione hydrolase-like"/>
    <property type="match status" value="1"/>
</dbReference>
<accession>A0ABQ7HWG3</accession>
<feature type="domain" description="Metallo-beta-lactamase" evidence="10">
    <location>
        <begin position="11"/>
        <end position="183"/>
    </location>
</feature>
<reference evidence="11 12" key="1">
    <citation type="submission" date="2019-01" db="EMBL/GenBank/DDBJ databases">
        <title>Genomes sequencing and comparative genomics of infectious freshwater microsporidia, Cucumispora dikerogammari and Thelohania contejeani.</title>
        <authorList>
            <person name="Cormier A."/>
            <person name="Giraud I."/>
            <person name="Wattier R."/>
            <person name="Teixeira M."/>
            <person name="Grandjean F."/>
            <person name="Rigaud T."/>
            <person name="Cordaux R."/>
        </authorList>
    </citation>
    <scope>NUCLEOTIDE SEQUENCE [LARGE SCALE GENOMIC DNA]</scope>
    <source>
        <strain evidence="11">T1</strain>
        <tissue evidence="11">Spores</tissue>
    </source>
</reference>
<evidence type="ECO:0000256" key="8">
    <source>
        <dbReference type="ARBA" id="ARBA00022833"/>
    </source>
</evidence>
<dbReference type="PANTHER" id="PTHR11935">
    <property type="entry name" value="BETA LACTAMASE DOMAIN"/>
    <property type="match status" value="1"/>
</dbReference>
<comment type="caution">
    <text evidence="11">The sequence shown here is derived from an EMBL/GenBank/DDBJ whole genome shotgun (WGS) entry which is preliminary data.</text>
</comment>
<keyword evidence="12" id="KW-1185">Reference proteome</keyword>
<keyword evidence="8" id="KW-0862">Zinc</keyword>
<evidence type="ECO:0000256" key="2">
    <source>
        <dbReference type="ARBA" id="ARBA00001947"/>
    </source>
</evidence>
<dbReference type="Proteomes" id="UP001516464">
    <property type="component" value="Unassembled WGS sequence"/>
</dbReference>